<keyword evidence="2" id="KW-0732">Signal</keyword>
<reference evidence="5 6" key="1">
    <citation type="submission" date="2017-01" db="EMBL/GenBank/DDBJ databases">
        <title>Genome sequencing of Arcobacter sp. LPB0137.</title>
        <authorList>
            <person name="Lee G.-W."/>
            <person name="Yi H."/>
        </authorList>
    </citation>
    <scope>NUCLEOTIDE SEQUENCE [LARGE SCALE GENOMIC DNA]</scope>
    <source>
        <strain evidence="5 6">LPB0137</strain>
    </source>
</reference>
<feature type="transmembrane region" description="Helical" evidence="1">
    <location>
        <begin position="332"/>
        <end position="352"/>
    </location>
</feature>
<dbReference type="EMBL" id="CP019070">
    <property type="protein sequence ID" value="APW65736.1"/>
    <property type="molecule type" value="Genomic_DNA"/>
</dbReference>
<dbReference type="AlphaFoldDB" id="A0A1P8KMG7"/>
<accession>A0A1P8KMG7</accession>
<feature type="domain" description="7TM-DISM receptor extracellular" evidence="3">
    <location>
        <begin position="175"/>
        <end position="383"/>
    </location>
</feature>
<dbReference type="Proteomes" id="UP000186074">
    <property type="component" value="Chromosome"/>
</dbReference>
<dbReference type="InterPro" id="IPR011622">
    <property type="entry name" value="7TMR_DISM_rcpt_extracell_dom2"/>
</dbReference>
<proteinExistence type="predicted"/>
<dbReference type="Pfam" id="PF07695">
    <property type="entry name" value="7TMR-DISM_7TM"/>
    <property type="match status" value="1"/>
</dbReference>
<evidence type="ECO:0008006" key="7">
    <source>
        <dbReference type="Google" id="ProtNLM"/>
    </source>
</evidence>
<feature type="transmembrane region" description="Helical" evidence="1">
    <location>
        <begin position="272"/>
        <end position="291"/>
    </location>
</feature>
<dbReference type="STRING" id="1850254.LPB137_07660"/>
<keyword evidence="1" id="KW-0812">Transmembrane</keyword>
<feature type="transmembrane region" description="Helical" evidence="1">
    <location>
        <begin position="297"/>
        <end position="320"/>
    </location>
</feature>
<feature type="transmembrane region" description="Helical" evidence="1">
    <location>
        <begin position="239"/>
        <end position="260"/>
    </location>
</feature>
<gene>
    <name evidence="5" type="ORF">LPB137_07660</name>
</gene>
<dbReference type="InterPro" id="IPR011623">
    <property type="entry name" value="7TMR_DISM_rcpt_extracell_dom1"/>
</dbReference>
<protein>
    <recommendedName>
        <fullName evidence="7">7TM-DISM receptor extracellular domain-containing protein</fullName>
    </recommendedName>
</protein>
<feature type="transmembrane region" description="Helical" evidence="1">
    <location>
        <begin position="364"/>
        <end position="384"/>
    </location>
</feature>
<evidence type="ECO:0000313" key="5">
    <source>
        <dbReference type="EMBL" id="APW65736.1"/>
    </source>
</evidence>
<dbReference type="OrthoDB" id="6231at2"/>
<keyword evidence="1" id="KW-0472">Membrane</keyword>
<sequence>MVKLLFLFMLVITSFSSEIIVLENDDEYSVIPNIQIYNSLESVDINVISKNSTNWTKSNDNQLNFGYGNKSYWLKFEVINKLEKDFFLEFNLTTIDLINIYKFKQNILISEYKTGLDKPFSSRPFISNKFIMPLDLEENEKYTIYIELKNSFKPNTYSFKLSSHKQIHSEMISRNIFNGIIIGILLVMLFYNFLLYIFTKYKPYRFYLVYIFSVIALSITLLNYGYMYLYPDNMILNKILISLAEVLVPISMILFLKDILDIKRPSITNKTLNLFLYLHLIIIVIQIQNIAISYEYIYLSSQVGTFFTGITIFYLTFIIIKEIIAKNKLAKLLLVAWFFPLTTLTLYIINRFNYFIDIDCINKIVQFSFVIELILMSLLIAYKIKNIQEEKDKLVDSNQLKDLELLKQSKYASMGELLQYITHQWKQPLMRINSILLNIESKMDTSKDNLLISKCALILLNLKLIICLKL</sequence>
<evidence type="ECO:0000313" key="6">
    <source>
        <dbReference type="Proteomes" id="UP000186074"/>
    </source>
</evidence>
<dbReference type="Pfam" id="PF07696">
    <property type="entry name" value="7TMR-DISMED2"/>
    <property type="match status" value="1"/>
</dbReference>
<name>A0A1P8KMG7_9BACT</name>
<dbReference type="KEGG" id="alp:LPB137_07660"/>
<feature type="transmembrane region" description="Helical" evidence="1">
    <location>
        <begin position="176"/>
        <end position="199"/>
    </location>
</feature>
<feature type="domain" description="7TM-DISM receptor extracellular" evidence="4">
    <location>
        <begin position="44"/>
        <end position="161"/>
    </location>
</feature>
<evidence type="ECO:0000259" key="4">
    <source>
        <dbReference type="Pfam" id="PF07696"/>
    </source>
</evidence>
<dbReference type="Gene3D" id="2.60.40.2380">
    <property type="match status" value="1"/>
</dbReference>
<keyword evidence="6" id="KW-1185">Reference proteome</keyword>
<dbReference type="RefSeq" id="WP_076086613.1">
    <property type="nucleotide sequence ID" value="NZ_CP019070.1"/>
</dbReference>
<keyword evidence="1" id="KW-1133">Transmembrane helix</keyword>
<organism evidence="5 6">
    <name type="scientific">Poseidonibacter parvus</name>
    <dbReference type="NCBI Taxonomy" id="1850254"/>
    <lineage>
        <taxon>Bacteria</taxon>
        <taxon>Pseudomonadati</taxon>
        <taxon>Campylobacterota</taxon>
        <taxon>Epsilonproteobacteria</taxon>
        <taxon>Campylobacterales</taxon>
        <taxon>Arcobacteraceae</taxon>
        <taxon>Poseidonibacter</taxon>
    </lineage>
</organism>
<evidence type="ECO:0000256" key="2">
    <source>
        <dbReference type="SAM" id="SignalP"/>
    </source>
</evidence>
<feature type="chain" id="PRO_5013088793" description="7TM-DISM receptor extracellular domain-containing protein" evidence="2">
    <location>
        <begin position="20"/>
        <end position="470"/>
    </location>
</feature>
<evidence type="ECO:0000259" key="3">
    <source>
        <dbReference type="Pfam" id="PF07695"/>
    </source>
</evidence>
<feature type="signal peptide" evidence="2">
    <location>
        <begin position="1"/>
        <end position="19"/>
    </location>
</feature>
<evidence type="ECO:0000256" key="1">
    <source>
        <dbReference type="SAM" id="Phobius"/>
    </source>
</evidence>
<feature type="transmembrane region" description="Helical" evidence="1">
    <location>
        <begin position="206"/>
        <end position="227"/>
    </location>
</feature>